<name>A0ABU6K7H6_9RHOO</name>
<protein>
    <recommendedName>
        <fullName evidence="3">Glycosyltransferase family 9 (Heptosyltransferase)</fullName>
    </recommendedName>
</protein>
<organism evidence="1 2">
    <name type="scientific">Uliginosibacterium silvisoli</name>
    <dbReference type="NCBI Taxonomy" id="3114758"/>
    <lineage>
        <taxon>Bacteria</taxon>
        <taxon>Pseudomonadati</taxon>
        <taxon>Pseudomonadota</taxon>
        <taxon>Betaproteobacteria</taxon>
        <taxon>Rhodocyclales</taxon>
        <taxon>Zoogloeaceae</taxon>
        <taxon>Uliginosibacterium</taxon>
    </lineage>
</organism>
<gene>
    <name evidence="1" type="ORF">VVD49_18150</name>
</gene>
<reference evidence="1 2" key="1">
    <citation type="submission" date="2024-01" db="EMBL/GenBank/DDBJ databases">
        <title>Uliginosibacterium soil sp. nov.</title>
        <authorList>
            <person name="Lv Y."/>
        </authorList>
    </citation>
    <scope>NUCLEOTIDE SEQUENCE [LARGE SCALE GENOMIC DNA]</scope>
    <source>
        <strain evidence="1 2">H3</strain>
    </source>
</reference>
<comment type="caution">
    <text evidence="1">The sequence shown here is derived from an EMBL/GenBank/DDBJ whole genome shotgun (WGS) entry which is preliminary data.</text>
</comment>
<keyword evidence="2" id="KW-1185">Reference proteome</keyword>
<dbReference type="Proteomes" id="UP001331561">
    <property type="component" value="Unassembled WGS sequence"/>
</dbReference>
<evidence type="ECO:0000313" key="1">
    <source>
        <dbReference type="EMBL" id="MEC5387661.1"/>
    </source>
</evidence>
<dbReference type="SUPFAM" id="SSF53756">
    <property type="entry name" value="UDP-Glycosyltransferase/glycogen phosphorylase"/>
    <property type="match status" value="1"/>
</dbReference>
<dbReference type="EMBL" id="JAYXHS010000004">
    <property type="protein sequence ID" value="MEC5387661.1"/>
    <property type="molecule type" value="Genomic_DNA"/>
</dbReference>
<evidence type="ECO:0000313" key="2">
    <source>
        <dbReference type="Proteomes" id="UP001331561"/>
    </source>
</evidence>
<sequence>MLDLAVTLRRSDFLGQKTTDFYGMKHIIGKFLWRSSKNNSVLPKEWLPALQGIHIEELRVLIENTAKDALPTLALLRDEAQSWGWNGGLLEKLCAYRELCGDEVEQGYRRVIREGLAERDFELMAKTASRCHDYRRYQEAWQIFSAFRFVDVPAGQESRYYGLSVALLVASKRDIREVRNYADKAMEQGYISTFFALNAIIIYFELGDLDKVRILCAYIANEAVKDSSVLQCLGWVELARGYYPEGFRLLEARMELPELKGEVPHRVWVRQRWDGRSMQGMRLLIYEEQGLGDTIMMARYFAGLIEKGVKVILAARQQVISLLESSFPQITYTPRSPQDYLDVEFDVWAPMMSLPYYLNTTIVNVPRKEGYLVGPRDQKSYWSDRIKNRFSLGKLRVGIAWSGNPDHKFDKRRSLTFDEIAEYVRLWPEIDFFALQTSTPDVHPANLHVMSEEFVTLSDTAALIELMDIVISVDTSVIHLAGALGKKSFLMLPCRYEWRWGLEGEANAWYDSVRVVRQSCHGDWTDVLHRIFGKENSVLATERPV</sequence>
<accession>A0ABU6K7H6</accession>
<dbReference type="RefSeq" id="WP_327600635.1">
    <property type="nucleotide sequence ID" value="NZ_JAYXHS010000004.1"/>
</dbReference>
<proteinExistence type="predicted"/>
<dbReference type="Gene3D" id="3.40.50.2000">
    <property type="entry name" value="Glycogen Phosphorylase B"/>
    <property type="match status" value="1"/>
</dbReference>
<evidence type="ECO:0008006" key="3">
    <source>
        <dbReference type="Google" id="ProtNLM"/>
    </source>
</evidence>